<dbReference type="InterPro" id="IPR002110">
    <property type="entry name" value="Ankyrin_rpt"/>
</dbReference>
<gene>
    <name evidence="4" type="ORF">A5889_000357</name>
    <name evidence="5" type="ORF">A5889_002949</name>
</gene>
<dbReference type="PROSITE" id="PS50088">
    <property type="entry name" value="ANK_REPEAT"/>
    <property type="match status" value="2"/>
</dbReference>
<accession>A0A200JCC7</accession>
<dbReference type="EMBL" id="NIBQ01000001">
    <property type="protein sequence ID" value="OUZ34882.1"/>
    <property type="molecule type" value="Genomic_DNA"/>
</dbReference>
<evidence type="ECO:0000313" key="4">
    <source>
        <dbReference type="EMBL" id="OUZ34882.1"/>
    </source>
</evidence>
<dbReference type="InterPro" id="IPR036770">
    <property type="entry name" value="Ankyrin_rpt-contain_sf"/>
</dbReference>
<evidence type="ECO:0000256" key="3">
    <source>
        <dbReference type="PROSITE-ProRule" id="PRU00023"/>
    </source>
</evidence>
<organism evidence="4">
    <name type="scientific">Candidatus Enterococcus dunnyi</name>
    <dbReference type="NCBI Taxonomy" id="1834192"/>
    <lineage>
        <taxon>Bacteria</taxon>
        <taxon>Bacillati</taxon>
        <taxon>Bacillota</taxon>
        <taxon>Bacilli</taxon>
        <taxon>Lactobacillales</taxon>
        <taxon>Enterococcaceae</taxon>
        <taxon>Enterococcus</taxon>
    </lineage>
</organism>
<evidence type="ECO:0000256" key="1">
    <source>
        <dbReference type="ARBA" id="ARBA00022737"/>
    </source>
</evidence>
<sequence length="86" mass="9631">MNAKDNAGFTALHFAVMSNQYEIADYLITKGAKIDSQDNFGNTPLWRAAMEYEDENNKLIQLLLMNGADPRIENNYGISAESLLSE</sequence>
<dbReference type="AlphaFoldDB" id="A0A200JCC7"/>
<name>A0A200JCC7_9ENTE</name>
<reference evidence="5" key="2">
    <citation type="submission" date="2017-05" db="EMBL/GenBank/DDBJ databases">
        <authorList>
            <consortium name="The Broad Institute Genomics Platform"/>
            <consortium name="The Broad Institute Genomic Center for Infectious Diseases"/>
            <person name="Earl A."/>
            <person name="Manson A."/>
            <person name="Schwartman J."/>
            <person name="Gilmore M."/>
            <person name="Abouelleil A."/>
            <person name="Cao P."/>
            <person name="Chapman S."/>
            <person name="Cusick C."/>
            <person name="Shea T."/>
            <person name="Young S."/>
            <person name="Neafsey D."/>
            <person name="Nusbaum C."/>
            <person name="Birren B."/>
        </authorList>
    </citation>
    <scope>NUCLEOTIDE SEQUENCE</scope>
    <source>
        <strain evidence="5">9D6_DIV0238</strain>
    </source>
</reference>
<keyword evidence="2 3" id="KW-0040">ANK repeat</keyword>
<dbReference type="InterPro" id="IPR050745">
    <property type="entry name" value="Multifunctional_regulatory"/>
</dbReference>
<proteinExistence type="predicted"/>
<dbReference type="Pfam" id="PF12796">
    <property type="entry name" value="Ank_2"/>
    <property type="match status" value="1"/>
</dbReference>
<dbReference type="SMART" id="SM00248">
    <property type="entry name" value="ANK"/>
    <property type="match status" value="2"/>
</dbReference>
<reference evidence="5" key="3">
    <citation type="submission" date="2024-03" db="EMBL/GenBank/DDBJ databases">
        <title>The Genome Sequence of Enterococcus sp. DIV0238c.</title>
        <authorList>
            <consortium name="The Broad Institute Genomics Platform"/>
            <consortium name="The Broad Institute Microbial Omics Core"/>
            <consortium name="The Broad Institute Genomic Center for Infectious Diseases"/>
            <person name="Earl A."/>
            <person name="Manson A."/>
            <person name="Gilmore M."/>
            <person name="Schwartman J."/>
            <person name="Shea T."/>
            <person name="Abouelleil A."/>
            <person name="Cao P."/>
            <person name="Chapman S."/>
            <person name="Cusick C."/>
            <person name="Young S."/>
            <person name="Neafsey D."/>
            <person name="Nusbaum C."/>
            <person name="Birren B."/>
        </authorList>
    </citation>
    <scope>NUCLEOTIDE SEQUENCE</scope>
    <source>
        <strain evidence="5">9D6_DIV0238</strain>
    </source>
</reference>
<dbReference type="PANTHER" id="PTHR24189">
    <property type="entry name" value="MYOTROPHIN"/>
    <property type="match status" value="1"/>
</dbReference>
<dbReference type="PANTHER" id="PTHR24189:SF50">
    <property type="entry name" value="ANKYRIN REPEAT AND SOCS BOX PROTEIN 2"/>
    <property type="match status" value="1"/>
</dbReference>
<dbReference type="Gene3D" id="1.25.40.20">
    <property type="entry name" value="Ankyrin repeat-containing domain"/>
    <property type="match status" value="1"/>
</dbReference>
<reference evidence="4" key="1">
    <citation type="submission" date="2017-05" db="EMBL/GenBank/DDBJ databases">
        <title>The Genome Sequence of Enterococcus sp. 9D6_DIV0238.</title>
        <authorList>
            <consortium name="The Broad Institute Genomics Platform"/>
            <consortium name="The Broad Institute Genomic Center for Infectious Diseases"/>
            <person name="Earl A."/>
            <person name="Manson A."/>
            <person name="Schwartman J."/>
            <person name="Gilmore M."/>
            <person name="Abouelleil A."/>
            <person name="Cao P."/>
            <person name="Chapman S."/>
            <person name="Cusick C."/>
            <person name="Shea T."/>
            <person name="Young S."/>
            <person name="Neafsey D."/>
            <person name="Nusbaum C."/>
            <person name="Birren B."/>
        </authorList>
    </citation>
    <scope>NUCLEOTIDE SEQUENCE [LARGE SCALE GENOMIC DNA]</scope>
    <source>
        <strain evidence="4">9D6_DIV0238</strain>
    </source>
</reference>
<keyword evidence="1" id="KW-0677">Repeat</keyword>
<dbReference type="Proteomes" id="UP000196151">
    <property type="component" value="Chromosome"/>
</dbReference>
<dbReference type="SUPFAM" id="SSF48403">
    <property type="entry name" value="Ankyrin repeat"/>
    <property type="match status" value="1"/>
</dbReference>
<dbReference type="PROSITE" id="PS50297">
    <property type="entry name" value="ANK_REP_REGION"/>
    <property type="match status" value="1"/>
</dbReference>
<feature type="repeat" description="ANK" evidence="3">
    <location>
        <begin position="40"/>
        <end position="75"/>
    </location>
</feature>
<evidence type="ECO:0000313" key="5">
    <source>
        <dbReference type="EMBL" id="WYJ95401.1"/>
    </source>
</evidence>
<protein>
    <submittedName>
        <fullName evidence="4">Uncharacterized protein</fullName>
    </submittedName>
</protein>
<dbReference type="EMBL" id="CP147246">
    <property type="protein sequence ID" value="WYJ95401.1"/>
    <property type="molecule type" value="Genomic_DNA"/>
</dbReference>
<dbReference type="PRINTS" id="PR01415">
    <property type="entry name" value="ANKYRIN"/>
</dbReference>
<keyword evidence="6" id="KW-1185">Reference proteome</keyword>
<evidence type="ECO:0000256" key="2">
    <source>
        <dbReference type="ARBA" id="ARBA00023043"/>
    </source>
</evidence>
<feature type="repeat" description="ANK" evidence="3">
    <location>
        <begin position="7"/>
        <end position="39"/>
    </location>
</feature>
<evidence type="ECO:0000313" key="6">
    <source>
        <dbReference type="Proteomes" id="UP000196151"/>
    </source>
</evidence>